<gene>
    <name evidence="2" type="ORF">SAMN05443431_101524</name>
</gene>
<dbReference type="Proteomes" id="UP000199559">
    <property type="component" value="Unassembled WGS sequence"/>
</dbReference>
<feature type="transmembrane region" description="Helical" evidence="1">
    <location>
        <begin position="172"/>
        <end position="190"/>
    </location>
</feature>
<reference evidence="3" key="1">
    <citation type="submission" date="2016-10" db="EMBL/GenBank/DDBJ databases">
        <authorList>
            <person name="Varghese N."/>
            <person name="Submissions S."/>
        </authorList>
    </citation>
    <scope>NUCLEOTIDE SEQUENCE [LARGE SCALE GENOMIC DNA]</scope>
    <source>
        <strain evidence="3">DSM 28881</strain>
    </source>
</reference>
<organism evidence="2 3">
    <name type="scientific">Olleya namhaensis</name>
    <dbReference type="NCBI Taxonomy" id="1144750"/>
    <lineage>
        <taxon>Bacteria</taxon>
        <taxon>Pseudomonadati</taxon>
        <taxon>Bacteroidota</taxon>
        <taxon>Flavobacteriia</taxon>
        <taxon>Flavobacteriales</taxon>
        <taxon>Flavobacteriaceae</taxon>
    </lineage>
</organism>
<keyword evidence="3" id="KW-1185">Reference proteome</keyword>
<dbReference type="EMBL" id="FORM01000001">
    <property type="protein sequence ID" value="SFI62935.1"/>
    <property type="molecule type" value="Genomic_DNA"/>
</dbReference>
<dbReference type="AlphaFoldDB" id="A0A1I3JSL9"/>
<feature type="transmembrane region" description="Helical" evidence="1">
    <location>
        <begin position="141"/>
        <end position="160"/>
    </location>
</feature>
<keyword evidence="1" id="KW-0472">Membrane</keyword>
<protein>
    <submittedName>
        <fullName evidence="2">Uncharacterized protein</fullName>
    </submittedName>
</protein>
<evidence type="ECO:0000313" key="2">
    <source>
        <dbReference type="EMBL" id="SFI62935.1"/>
    </source>
</evidence>
<keyword evidence="1" id="KW-0812">Transmembrane</keyword>
<dbReference type="STRING" id="1144750.SAMN05443431_101524"/>
<evidence type="ECO:0000313" key="3">
    <source>
        <dbReference type="Proteomes" id="UP000199559"/>
    </source>
</evidence>
<proteinExistence type="predicted"/>
<accession>A0A1I3JSL9</accession>
<name>A0A1I3JSL9_9FLAO</name>
<evidence type="ECO:0000256" key="1">
    <source>
        <dbReference type="SAM" id="Phobius"/>
    </source>
</evidence>
<feature type="transmembrane region" description="Helical" evidence="1">
    <location>
        <begin position="83"/>
        <end position="104"/>
    </location>
</feature>
<feature type="transmembrane region" description="Helical" evidence="1">
    <location>
        <begin position="110"/>
        <end position="129"/>
    </location>
</feature>
<keyword evidence="1" id="KW-1133">Transmembrane helix</keyword>
<sequence>MKLSQENIQFIDNYLIKLKVKFVDVRLELIDHLASGFEASNKEEQLVDYLKSKIDFIKDFEKKRQKTIHWSYQREMWRRLAMFFYKPNYLPFTIAFGFAVYWMQQLQLNTAFTLILIVSLSIIHFWALITGYSHHKTFKKLQMAQPLYSIMALPSLFLYTMGVAKPWLENQYFFIAFWFLAILFNIAGGIELRNKKNKILEYSKTII</sequence>
<dbReference type="RefSeq" id="WP_090837222.1">
    <property type="nucleotide sequence ID" value="NZ_FORM01000001.1"/>
</dbReference>